<dbReference type="PROSITE" id="PS51503">
    <property type="entry name" value="HIG1"/>
    <property type="match status" value="1"/>
</dbReference>
<dbReference type="Gene3D" id="6.10.140.1320">
    <property type="match status" value="1"/>
</dbReference>
<organism evidence="8 9">
    <name type="scientific">Oncorhynchus tshawytscha</name>
    <name type="common">Chinook salmon</name>
    <name type="synonym">Salmo tshawytscha</name>
    <dbReference type="NCBI Taxonomy" id="74940"/>
    <lineage>
        <taxon>Eukaryota</taxon>
        <taxon>Metazoa</taxon>
        <taxon>Chordata</taxon>
        <taxon>Craniata</taxon>
        <taxon>Vertebrata</taxon>
        <taxon>Euteleostomi</taxon>
        <taxon>Actinopterygii</taxon>
        <taxon>Neopterygii</taxon>
        <taxon>Teleostei</taxon>
        <taxon>Protacanthopterygii</taxon>
        <taxon>Salmoniformes</taxon>
        <taxon>Salmonidae</taxon>
        <taxon>Salmoninae</taxon>
        <taxon>Oncorhynchus</taxon>
    </lineage>
</organism>
<dbReference type="Pfam" id="PF04588">
    <property type="entry name" value="HIG_1_N"/>
    <property type="match status" value="1"/>
</dbReference>
<evidence type="ECO:0000256" key="6">
    <source>
        <dbReference type="SAM" id="Phobius"/>
    </source>
</evidence>
<sequence length="210" mass="23394">MSSNQDMPTYDENESKFMRKAKESPFVPIGMAGCAAVVAFGLWRLKSRGDTKMSVHLIHMRVGAQGFIVGAMTLVLGVILWLFLYEHRRYVAAYPAGQTGHVQTGDPQGYQTMPHLWTHTKRPSCLLSVKPPCLLSPFVLHVPRPPTRSDLHALQHVEEVVHARQVLHVLEDGHQQGGEDGDGAGEKNPCKTGPTQIQETLRQGQREREN</sequence>
<keyword evidence="3 6" id="KW-1133">Transmembrane helix</keyword>
<dbReference type="PANTHER" id="PTHR12297:SF5">
    <property type="entry name" value="HIG1 DOMAIN FAMILY MEMBER 1A, MITOCHONDRIAL"/>
    <property type="match status" value="1"/>
</dbReference>
<protein>
    <recommendedName>
        <fullName evidence="7">HIG1 domain-containing protein</fullName>
    </recommendedName>
</protein>
<evidence type="ECO:0000313" key="8">
    <source>
        <dbReference type="Ensembl" id="ENSOTSP00005155678.1"/>
    </source>
</evidence>
<comment type="subcellular location">
    <subcellularLocation>
        <location evidence="1">Mitochondrion membrane</location>
    </subcellularLocation>
</comment>
<dbReference type="InterPro" id="IPR050355">
    <property type="entry name" value="RCF1"/>
</dbReference>
<keyword evidence="4 6" id="KW-0472">Membrane</keyword>
<reference evidence="8" key="2">
    <citation type="submission" date="2025-08" db="UniProtKB">
        <authorList>
            <consortium name="Ensembl"/>
        </authorList>
    </citation>
    <scope>IDENTIFICATION</scope>
</reference>
<dbReference type="PANTHER" id="PTHR12297">
    <property type="entry name" value="HYPOXIA-INDUCBILE GENE 1 HIG1 -RELATED"/>
    <property type="match status" value="1"/>
</dbReference>
<dbReference type="GO" id="GO:0031966">
    <property type="term" value="C:mitochondrial membrane"/>
    <property type="evidence" value="ECO:0007669"/>
    <property type="project" value="UniProtKB-SubCell"/>
</dbReference>
<feature type="transmembrane region" description="Helical" evidence="6">
    <location>
        <begin position="66"/>
        <end position="85"/>
    </location>
</feature>
<evidence type="ECO:0000256" key="2">
    <source>
        <dbReference type="ARBA" id="ARBA00022692"/>
    </source>
</evidence>
<dbReference type="InterPro" id="IPR007667">
    <property type="entry name" value="Hypoxia_induced_domain"/>
</dbReference>
<dbReference type="GeneTree" id="ENSGT00940000154276"/>
<keyword evidence="2 6" id="KW-0812">Transmembrane</keyword>
<name>A0AAZ3SRR4_ONCTS</name>
<reference evidence="9" key="1">
    <citation type="journal article" date="2018" name="PLoS ONE">
        <title>Chinook salmon (Oncorhynchus tshawytscha) genome and transcriptome.</title>
        <authorList>
            <person name="Christensen K.A."/>
            <person name="Leong J.S."/>
            <person name="Sakhrani D."/>
            <person name="Biagi C.A."/>
            <person name="Minkley D.R."/>
            <person name="Withler R.E."/>
            <person name="Rondeau E.B."/>
            <person name="Koop B.F."/>
            <person name="Devlin R.H."/>
        </authorList>
    </citation>
    <scope>NUCLEOTIDE SEQUENCE [LARGE SCALE GENOMIC DNA]</scope>
</reference>
<proteinExistence type="predicted"/>
<evidence type="ECO:0000256" key="4">
    <source>
        <dbReference type="ARBA" id="ARBA00023136"/>
    </source>
</evidence>
<evidence type="ECO:0000313" key="9">
    <source>
        <dbReference type="Proteomes" id="UP000694402"/>
    </source>
</evidence>
<evidence type="ECO:0000256" key="3">
    <source>
        <dbReference type="ARBA" id="ARBA00022989"/>
    </source>
</evidence>
<dbReference type="GO" id="GO:0043066">
    <property type="term" value="P:negative regulation of apoptotic process"/>
    <property type="evidence" value="ECO:0007669"/>
    <property type="project" value="TreeGrafter"/>
</dbReference>
<evidence type="ECO:0000256" key="1">
    <source>
        <dbReference type="ARBA" id="ARBA00004325"/>
    </source>
</evidence>
<dbReference type="GO" id="GO:0097250">
    <property type="term" value="P:mitochondrial respirasome assembly"/>
    <property type="evidence" value="ECO:0007669"/>
    <property type="project" value="TreeGrafter"/>
</dbReference>
<feature type="domain" description="HIG1" evidence="7">
    <location>
        <begin position="1"/>
        <end position="90"/>
    </location>
</feature>
<evidence type="ECO:0000256" key="5">
    <source>
        <dbReference type="SAM" id="MobiDB-lite"/>
    </source>
</evidence>
<keyword evidence="9" id="KW-1185">Reference proteome</keyword>
<dbReference type="AlphaFoldDB" id="A0AAZ3SRR4"/>
<evidence type="ECO:0000259" key="7">
    <source>
        <dbReference type="PROSITE" id="PS51503"/>
    </source>
</evidence>
<dbReference type="Ensembl" id="ENSOTST00005187750.1">
    <property type="protein sequence ID" value="ENSOTSP00005155678.1"/>
    <property type="gene ID" value="ENSOTSG00005072710.1"/>
</dbReference>
<dbReference type="Proteomes" id="UP000694402">
    <property type="component" value="Unassembled WGS sequence"/>
</dbReference>
<feature type="region of interest" description="Disordered" evidence="5">
    <location>
        <begin position="173"/>
        <end position="210"/>
    </location>
</feature>
<feature type="transmembrane region" description="Helical" evidence="6">
    <location>
        <begin position="26"/>
        <end position="45"/>
    </location>
</feature>
<feature type="compositionally biased region" description="Polar residues" evidence="5">
    <location>
        <begin position="193"/>
        <end position="203"/>
    </location>
</feature>
<reference evidence="8" key="3">
    <citation type="submission" date="2025-09" db="UniProtKB">
        <authorList>
            <consortium name="Ensembl"/>
        </authorList>
    </citation>
    <scope>IDENTIFICATION</scope>
</reference>
<accession>A0AAZ3SRR4</accession>